<dbReference type="OrthoDB" id="410198at2759"/>
<keyword evidence="2" id="KW-1185">Reference proteome</keyword>
<protein>
    <submittedName>
        <fullName evidence="1">Acetyltransferase (GNAT)</fullName>
    </submittedName>
</protein>
<name>A0A9W7W2Z4_9PEZI</name>
<dbReference type="InterPro" id="IPR016181">
    <property type="entry name" value="Acyl_CoA_acyltransferase"/>
</dbReference>
<dbReference type="Proteomes" id="UP001138500">
    <property type="component" value="Unassembled WGS sequence"/>
</dbReference>
<dbReference type="PANTHER" id="PTHR42791:SF1">
    <property type="entry name" value="N-ACETYLTRANSFERASE DOMAIN-CONTAINING PROTEIN"/>
    <property type="match status" value="1"/>
</dbReference>
<evidence type="ECO:0000313" key="2">
    <source>
        <dbReference type="Proteomes" id="UP001138500"/>
    </source>
</evidence>
<gene>
    <name evidence="1" type="ORF">Tdes44962_MAKER02674</name>
</gene>
<organism evidence="1 2">
    <name type="scientific">Teratosphaeria destructans</name>
    <dbReference type="NCBI Taxonomy" id="418781"/>
    <lineage>
        <taxon>Eukaryota</taxon>
        <taxon>Fungi</taxon>
        <taxon>Dikarya</taxon>
        <taxon>Ascomycota</taxon>
        <taxon>Pezizomycotina</taxon>
        <taxon>Dothideomycetes</taxon>
        <taxon>Dothideomycetidae</taxon>
        <taxon>Mycosphaerellales</taxon>
        <taxon>Teratosphaeriaceae</taxon>
        <taxon>Teratosphaeria</taxon>
    </lineage>
</organism>
<evidence type="ECO:0000313" key="1">
    <source>
        <dbReference type="EMBL" id="KAH9827920.1"/>
    </source>
</evidence>
<dbReference type="InterPro" id="IPR052523">
    <property type="entry name" value="Trichothecene_AcTrans"/>
</dbReference>
<reference evidence="1 2" key="2">
    <citation type="journal article" date="2021" name="Curr. Genet.">
        <title>Genetic response to nitrogen starvation in the aggressive Eucalyptus foliar pathogen Teratosphaeria destructans.</title>
        <authorList>
            <person name="Havenga M."/>
            <person name="Wingfield B.D."/>
            <person name="Wingfield M.J."/>
            <person name="Dreyer L.L."/>
            <person name="Roets F."/>
            <person name="Aylward J."/>
        </authorList>
    </citation>
    <scope>NUCLEOTIDE SEQUENCE [LARGE SCALE GENOMIC DNA]</scope>
    <source>
        <strain evidence="1">CMW44962</strain>
    </source>
</reference>
<accession>A0A9W7W2Z4</accession>
<dbReference type="PANTHER" id="PTHR42791">
    <property type="entry name" value="GNAT FAMILY ACETYLTRANSFERASE"/>
    <property type="match status" value="1"/>
</dbReference>
<comment type="caution">
    <text evidence="1">The sequence shown here is derived from an EMBL/GenBank/DDBJ whole genome shotgun (WGS) entry which is preliminary data.</text>
</comment>
<proteinExistence type="predicted"/>
<dbReference type="AlphaFoldDB" id="A0A9W7W2Z4"/>
<dbReference type="EMBL" id="RIBY02001845">
    <property type="protein sequence ID" value="KAH9827920.1"/>
    <property type="molecule type" value="Genomic_DNA"/>
</dbReference>
<dbReference type="Gene3D" id="3.40.630.30">
    <property type="match status" value="1"/>
</dbReference>
<sequence>MEYITYAHLLNGLVVCAGPNYDCIGLWMPPGNNMDDIVTILRSGMWRLNWQLSKEGRKRFFNEFLPLLGDTKTQVLAERDLDSYYLVYLGTRPSARGKGYAKRVVSYITRKADAEARACYLESSSAVNRMIYGKMGFELKKVIYLQRAEENVELDIMVREPVQVKAAQGGITRLM</sequence>
<dbReference type="SUPFAM" id="SSF55729">
    <property type="entry name" value="Acyl-CoA N-acyltransferases (Nat)"/>
    <property type="match status" value="1"/>
</dbReference>
<reference evidence="1 2" key="1">
    <citation type="journal article" date="2018" name="IMA Fungus">
        <title>IMA Genome-F 10: Nine draft genome sequences of Claviceps purpurea s.lat., including C. arundinis, C. humidiphila, and C. cf. spartinae, pseudomolecules for the pitch canker pathogen Fusarium circinatum, draft genome of Davidsoniella eucalypti, Grosmannia galeiformis, Quambalaria eucalypti, and Teratosphaeria destructans.</title>
        <authorList>
            <person name="Wingfield B.D."/>
            <person name="Liu M."/>
            <person name="Nguyen H.D."/>
            <person name="Lane F.A."/>
            <person name="Morgan S.W."/>
            <person name="De Vos L."/>
            <person name="Wilken P.M."/>
            <person name="Duong T.A."/>
            <person name="Aylward J."/>
            <person name="Coetzee M.P."/>
            <person name="Dadej K."/>
            <person name="De Beer Z.W."/>
            <person name="Findlay W."/>
            <person name="Havenga M."/>
            <person name="Kolarik M."/>
            <person name="Menzies J.G."/>
            <person name="Naidoo K."/>
            <person name="Pochopski O."/>
            <person name="Shoukouhi P."/>
            <person name="Santana Q.C."/>
            <person name="Seifert K.A."/>
            <person name="Soal N."/>
            <person name="Steenkamp E.T."/>
            <person name="Tatham C.T."/>
            <person name="van der Nest M.A."/>
            <person name="Wingfield M.J."/>
        </authorList>
    </citation>
    <scope>NUCLEOTIDE SEQUENCE [LARGE SCALE GENOMIC DNA]</scope>
    <source>
        <strain evidence="1">CMW44962</strain>
    </source>
</reference>